<dbReference type="OrthoDB" id="446187at2759"/>
<accession>A0A812Q4F0</accession>
<comment type="caution">
    <text evidence="1">The sequence shown here is derived from an EMBL/GenBank/DDBJ whole genome shotgun (WGS) entry which is preliminary data.</text>
</comment>
<keyword evidence="2" id="KW-1185">Reference proteome</keyword>
<dbReference type="Proteomes" id="UP000604046">
    <property type="component" value="Unassembled WGS sequence"/>
</dbReference>
<name>A0A812Q4F0_9DINO</name>
<gene>
    <name evidence="1" type="primary">Bbs2</name>
    <name evidence="1" type="ORF">SNAT2548_LOCUS20179</name>
</gene>
<evidence type="ECO:0000313" key="1">
    <source>
        <dbReference type="EMBL" id="CAE7370045.1"/>
    </source>
</evidence>
<protein>
    <submittedName>
        <fullName evidence="1">Bbs2 protein</fullName>
    </submittedName>
</protein>
<evidence type="ECO:0000313" key="2">
    <source>
        <dbReference type="Proteomes" id="UP000604046"/>
    </source>
</evidence>
<organism evidence="1 2">
    <name type="scientific">Symbiodinium natans</name>
    <dbReference type="NCBI Taxonomy" id="878477"/>
    <lineage>
        <taxon>Eukaryota</taxon>
        <taxon>Sar</taxon>
        <taxon>Alveolata</taxon>
        <taxon>Dinophyceae</taxon>
        <taxon>Suessiales</taxon>
        <taxon>Symbiodiniaceae</taxon>
        <taxon>Symbiodinium</taxon>
    </lineage>
</organism>
<dbReference type="EMBL" id="CAJNDS010002202">
    <property type="protein sequence ID" value="CAE7370045.1"/>
    <property type="molecule type" value="Genomic_DNA"/>
</dbReference>
<sequence>MPEDGKARHMTVRKQEKADRYRITLETHQLVTGFMNPDEVPQGHCLRSILIVPGAHADLDNITPDGKWKENEEYYYNGQWRKHVKDMSVGRALESWRKLREREPHLLRHFRVMSQPASNCDGIIMSWIIKSQSRQYGMSVWQRDCLGAAFTDENVKAMNMAHQIQATIAPGMTSALQLTDTDVSHQASFGINEGPSMSNYILGFSS</sequence>
<reference evidence="1" key="1">
    <citation type="submission" date="2021-02" db="EMBL/GenBank/DDBJ databases">
        <authorList>
            <person name="Dougan E. K."/>
            <person name="Rhodes N."/>
            <person name="Thang M."/>
            <person name="Chan C."/>
        </authorList>
    </citation>
    <scope>NUCLEOTIDE SEQUENCE</scope>
</reference>
<dbReference type="AlphaFoldDB" id="A0A812Q4F0"/>
<proteinExistence type="predicted"/>